<reference evidence="2 3" key="1">
    <citation type="submission" date="2019-05" db="EMBL/GenBank/DDBJ databases">
        <title>Draft genome sequence of Nonomuraea turkmeniaca DSM 43926.</title>
        <authorList>
            <person name="Saricaoglu S."/>
            <person name="Isik K."/>
        </authorList>
    </citation>
    <scope>NUCLEOTIDE SEQUENCE [LARGE SCALE GENOMIC DNA]</scope>
    <source>
        <strain evidence="2 3">DSM 43926</strain>
    </source>
</reference>
<dbReference type="EMBL" id="VCKY01000144">
    <property type="protein sequence ID" value="TMR11974.1"/>
    <property type="molecule type" value="Genomic_DNA"/>
</dbReference>
<evidence type="ECO:0000313" key="3">
    <source>
        <dbReference type="Proteomes" id="UP000309128"/>
    </source>
</evidence>
<comment type="caution">
    <text evidence="2">The sequence shown here is derived from an EMBL/GenBank/DDBJ whole genome shotgun (WGS) entry which is preliminary data.</text>
</comment>
<feature type="transmembrane region" description="Helical" evidence="1">
    <location>
        <begin position="210"/>
        <end position="230"/>
    </location>
</feature>
<proteinExistence type="predicted"/>
<sequence>MTIVQTRGAPPQPRRQSVPGRIRIISGVTVASLALLFAALAVGSTTARDGLQVVGHDAGPQVVATAGLYLALSDMDAQVANALMMGNGYALERGRALARYDQRRSEANQALLKAFELSGDSPSERRTVQSVLDGLGEYERLTGQALLLDKRADHAPGPPPDEVVEIYRQATDLMRLELLPQAYNLTLENGTIVRRTYDDKNVMVPLLRGAAVVAGLIALVCLLWLQIFLATRFRRVFGPALMAATVATAVAMIFGVSVLGKDQEALRQAKSAGFDPVLTLVRARAISYSMQGDQSRYLLDKERADTYEHIFLDKSLSLMYLPAGNLGTYQDKVIRGSEGYLGLLGPELAGRRGTEAMRAYSNFQNADLAFRDFAIAGRTNEAVTARLGIVAQWFDVYDRALVALTQQHQDEFDRAIKTGESTLDSLWRLEPFAVGVIGLLVIAGVWPRLKEYR</sequence>
<gene>
    <name evidence="2" type="ORF">ETD86_34075</name>
</gene>
<evidence type="ECO:0000313" key="2">
    <source>
        <dbReference type="EMBL" id="TMR11974.1"/>
    </source>
</evidence>
<keyword evidence="1" id="KW-0812">Transmembrane</keyword>
<protein>
    <recommendedName>
        <fullName evidence="4">Secreted protein</fullName>
    </recommendedName>
</protein>
<feature type="transmembrane region" description="Helical" evidence="1">
    <location>
        <begin position="236"/>
        <end position="260"/>
    </location>
</feature>
<feature type="transmembrane region" description="Helical" evidence="1">
    <location>
        <begin position="20"/>
        <end position="42"/>
    </location>
</feature>
<dbReference type="OrthoDB" id="569023at2"/>
<feature type="transmembrane region" description="Helical" evidence="1">
    <location>
        <begin position="426"/>
        <end position="446"/>
    </location>
</feature>
<keyword evidence="3" id="KW-1185">Reference proteome</keyword>
<keyword evidence="1" id="KW-1133">Transmembrane helix</keyword>
<evidence type="ECO:0008006" key="4">
    <source>
        <dbReference type="Google" id="ProtNLM"/>
    </source>
</evidence>
<evidence type="ECO:0000256" key="1">
    <source>
        <dbReference type="SAM" id="Phobius"/>
    </source>
</evidence>
<keyword evidence="1" id="KW-0472">Membrane</keyword>
<dbReference type="AlphaFoldDB" id="A0A5S4F6X1"/>
<dbReference type="Proteomes" id="UP000309128">
    <property type="component" value="Unassembled WGS sequence"/>
</dbReference>
<dbReference type="RefSeq" id="WP_138670753.1">
    <property type="nucleotide sequence ID" value="NZ_VCKY01000144.1"/>
</dbReference>
<organism evidence="2 3">
    <name type="scientific">Nonomuraea turkmeniaca</name>
    <dbReference type="NCBI Taxonomy" id="103838"/>
    <lineage>
        <taxon>Bacteria</taxon>
        <taxon>Bacillati</taxon>
        <taxon>Actinomycetota</taxon>
        <taxon>Actinomycetes</taxon>
        <taxon>Streptosporangiales</taxon>
        <taxon>Streptosporangiaceae</taxon>
        <taxon>Nonomuraea</taxon>
    </lineage>
</organism>
<name>A0A5S4F6X1_9ACTN</name>
<accession>A0A5S4F6X1</accession>